<evidence type="ECO:0000313" key="3">
    <source>
        <dbReference type="EMBL" id="QIX02554.1"/>
    </source>
</evidence>
<proteinExistence type="predicted"/>
<evidence type="ECO:0000256" key="1">
    <source>
        <dbReference type="SAM" id="MobiDB-lite"/>
    </source>
</evidence>
<keyword evidence="2" id="KW-0732">Signal</keyword>
<dbReference type="Proteomes" id="UP000503462">
    <property type="component" value="Chromosome 5"/>
</dbReference>
<feature type="region of interest" description="Disordered" evidence="1">
    <location>
        <begin position="29"/>
        <end position="49"/>
    </location>
</feature>
<dbReference type="AlphaFoldDB" id="A0A6H0Y6A4"/>
<keyword evidence="4" id="KW-1185">Reference proteome</keyword>
<protein>
    <submittedName>
        <fullName evidence="3">Uncharacterized protein</fullName>
    </submittedName>
</protein>
<reference evidence="3 4" key="1">
    <citation type="journal article" date="2016" name="Sci. Rep.">
        <title>Peltaster fructicola genome reveals evolution from an invasive phytopathogen to an ectophytic parasite.</title>
        <authorList>
            <person name="Xu C."/>
            <person name="Chen H."/>
            <person name="Gleason M.L."/>
            <person name="Xu J.R."/>
            <person name="Liu H."/>
            <person name="Zhang R."/>
            <person name="Sun G."/>
        </authorList>
    </citation>
    <scope>NUCLEOTIDE SEQUENCE [LARGE SCALE GENOMIC DNA]</scope>
    <source>
        <strain evidence="3 4">LNHT1506</strain>
    </source>
</reference>
<feature type="signal peptide" evidence="2">
    <location>
        <begin position="1"/>
        <end position="17"/>
    </location>
</feature>
<evidence type="ECO:0000256" key="2">
    <source>
        <dbReference type="SAM" id="SignalP"/>
    </source>
</evidence>
<accession>A0A6H0Y6A4</accession>
<dbReference type="EMBL" id="CP051143">
    <property type="protein sequence ID" value="QIX02554.1"/>
    <property type="molecule type" value="Genomic_DNA"/>
</dbReference>
<organism evidence="3 4">
    <name type="scientific">Peltaster fructicola</name>
    <dbReference type="NCBI Taxonomy" id="286661"/>
    <lineage>
        <taxon>Eukaryota</taxon>
        <taxon>Fungi</taxon>
        <taxon>Dikarya</taxon>
        <taxon>Ascomycota</taxon>
        <taxon>Pezizomycotina</taxon>
        <taxon>Dothideomycetes</taxon>
        <taxon>Dothideomycetes incertae sedis</taxon>
        <taxon>Peltaster</taxon>
    </lineage>
</organism>
<feature type="chain" id="PRO_5026347148" evidence="2">
    <location>
        <begin position="18"/>
        <end position="265"/>
    </location>
</feature>
<gene>
    <name evidence="3" type="ORF">AMS68_008071</name>
</gene>
<sequence>MKASFLVVFLASRLVDAASSVTSSHLQLGTTTSTQSHSSRPSSASVSSSAKHSLLSTNSLGCPEPYNTTTYSGFNDVTSLNTIATTTSTTTLYPTTTSYFSTPYETTTYKYIISSTITSTITSFRTVLLVSPAQTTVSVPTVSGFLPILCDPSHRNPTIVTTNTIVYNVTSTATVTTSNHKTTMTQYGYSSTLTHVIVVTLASTTIQTVTTVTSTSTRADPTQTVYAACASNNITPYEPSGQYIANVNFGPSFLSRRLCQLFMFW</sequence>
<name>A0A6H0Y6A4_9PEZI</name>
<evidence type="ECO:0000313" key="4">
    <source>
        <dbReference type="Proteomes" id="UP000503462"/>
    </source>
</evidence>